<dbReference type="Pfam" id="PF00691">
    <property type="entry name" value="OmpA"/>
    <property type="match status" value="1"/>
</dbReference>
<keyword evidence="3" id="KW-1133">Transmembrane helix</keyword>
<dbReference type="EMBL" id="JACHIK010000006">
    <property type="protein sequence ID" value="MBB5042825.1"/>
    <property type="molecule type" value="Genomic_DNA"/>
</dbReference>
<evidence type="ECO:0000313" key="5">
    <source>
        <dbReference type="EMBL" id="MBB5042825.1"/>
    </source>
</evidence>
<dbReference type="InterPro" id="IPR036737">
    <property type="entry name" value="OmpA-like_sf"/>
</dbReference>
<dbReference type="Gene3D" id="1.10.287.1490">
    <property type="match status" value="1"/>
</dbReference>
<keyword evidence="2" id="KW-0175">Coiled coil</keyword>
<feature type="domain" description="OmpA-like" evidence="4">
    <location>
        <begin position="218"/>
        <end position="345"/>
    </location>
</feature>
<dbReference type="SUPFAM" id="SSF103088">
    <property type="entry name" value="OmpA-like"/>
    <property type="match status" value="1"/>
</dbReference>
<evidence type="ECO:0000313" key="6">
    <source>
        <dbReference type="Proteomes" id="UP000535406"/>
    </source>
</evidence>
<dbReference type="InterPro" id="IPR006665">
    <property type="entry name" value="OmpA-like"/>
</dbReference>
<dbReference type="PANTHER" id="PTHR30329:SF21">
    <property type="entry name" value="LIPOPROTEIN YIAD-RELATED"/>
    <property type="match status" value="1"/>
</dbReference>
<feature type="coiled-coil region" evidence="2">
    <location>
        <begin position="78"/>
        <end position="105"/>
    </location>
</feature>
<reference evidence="5 6" key="1">
    <citation type="submission" date="2020-08" db="EMBL/GenBank/DDBJ databases">
        <title>Genomic Encyclopedia of Type Strains, Phase IV (KMG-IV): sequencing the most valuable type-strain genomes for metagenomic binning, comparative biology and taxonomic classification.</title>
        <authorList>
            <person name="Goeker M."/>
        </authorList>
    </citation>
    <scope>NUCLEOTIDE SEQUENCE [LARGE SCALE GENOMIC DNA]</scope>
    <source>
        <strain evidence="5 6">DSM 21319</strain>
    </source>
</reference>
<proteinExistence type="predicted"/>
<sequence>MTMALARNRRSHRTIDYWPGFVDALSTLLLAIMFLLTVFVLAQFFLSREISGKDDVLNRLTSQINELTQLLALEKSGKQDLEDALANLQASLAQSESDRTRLQQLLDSGAGAAGAANARVATLEGELDTEKQVSARAMSQIELLNQQIAALRSQIAAVEEALQASEAKDKNSQAKIADLGRRLNVALAQRVQELNRYRSDFFGRLREILSDRENIRIVGDRFVFQSEVLFPSGSSDLNPAGQEEMRKLAAALIDLAKEIPAEINWVLRVDGHTDNVPLSGTGRYRDNWELSSARATSVVKYLIANGVPANRLVAAGFGEFQPIAEGDDDAARATNRRIELKLTEK</sequence>
<dbReference type="NCBIfam" id="NF006544">
    <property type="entry name" value="PRK09039.1-3"/>
    <property type="match status" value="1"/>
</dbReference>
<dbReference type="PANTHER" id="PTHR30329">
    <property type="entry name" value="STATOR ELEMENT OF FLAGELLAR MOTOR COMPLEX"/>
    <property type="match status" value="1"/>
</dbReference>
<evidence type="ECO:0000256" key="1">
    <source>
        <dbReference type="PROSITE-ProRule" id="PRU00473"/>
    </source>
</evidence>
<evidence type="ECO:0000256" key="3">
    <source>
        <dbReference type="SAM" id="Phobius"/>
    </source>
</evidence>
<organism evidence="5 6">
    <name type="scientific">Shinella fusca</name>
    <dbReference type="NCBI Taxonomy" id="544480"/>
    <lineage>
        <taxon>Bacteria</taxon>
        <taxon>Pseudomonadati</taxon>
        <taxon>Pseudomonadota</taxon>
        <taxon>Alphaproteobacteria</taxon>
        <taxon>Hyphomicrobiales</taxon>
        <taxon>Rhizobiaceae</taxon>
        <taxon>Shinella</taxon>
    </lineage>
</organism>
<feature type="transmembrane region" description="Helical" evidence="3">
    <location>
        <begin position="21"/>
        <end position="46"/>
    </location>
</feature>
<protein>
    <submittedName>
        <fullName evidence="5">Chemotaxis protein MotB</fullName>
    </submittedName>
</protein>
<comment type="caution">
    <text evidence="5">The sequence shown here is derived from an EMBL/GenBank/DDBJ whole genome shotgun (WGS) entry which is preliminary data.</text>
</comment>
<name>A0A7W7YVA6_9HYPH</name>
<dbReference type="GO" id="GO:0016020">
    <property type="term" value="C:membrane"/>
    <property type="evidence" value="ECO:0007669"/>
    <property type="project" value="UniProtKB-UniRule"/>
</dbReference>
<accession>A0A7W7YVA6</accession>
<dbReference type="NCBIfam" id="NF006543">
    <property type="entry name" value="PRK09039.1-2"/>
    <property type="match status" value="1"/>
</dbReference>
<feature type="coiled-coil region" evidence="2">
    <location>
        <begin position="134"/>
        <end position="168"/>
    </location>
</feature>
<evidence type="ECO:0000259" key="4">
    <source>
        <dbReference type="PROSITE" id="PS51123"/>
    </source>
</evidence>
<keyword evidence="6" id="KW-1185">Reference proteome</keyword>
<dbReference type="InterPro" id="IPR050330">
    <property type="entry name" value="Bact_OuterMem_StrucFunc"/>
</dbReference>
<keyword evidence="1 3" id="KW-0472">Membrane</keyword>
<dbReference type="AlphaFoldDB" id="A0A7W7YVA6"/>
<dbReference type="Gene3D" id="3.30.1330.60">
    <property type="entry name" value="OmpA-like domain"/>
    <property type="match status" value="1"/>
</dbReference>
<dbReference type="PROSITE" id="PS51123">
    <property type="entry name" value="OMPA_2"/>
    <property type="match status" value="1"/>
</dbReference>
<gene>
    <name evidence="5" type="ORF">HNQ66_002223</name>
</gene>
<keyword evidence="3" id="KW-0812">Transmembrane</keyword>
<dbReference type="CDD" id="cd07185">
    <property type="entry name" value="OmpA_C-like"/>
    <property type="match status" value="1"/>
</dbReference>
<evidence type="ECO:0000256" key="2">
    <source>
        <dbReference type="SAM" id="Coils"/>
    </source>
</evidence>
<dbReference type="Proteomes" id="UP000535406">
    <property type="component" value="Unassembled WGS sequence"/>
</dbReference>
<dbReference type="NCBIfam" id="NF006545">
    <property type="entry name" value="PRK09039.1-4"/>
    <property type="match status" value="1"/>
</dbReference>